<dbReference type="AlphaFoldDB" id="A0A5B9MI39"/>
<dbReference type="KEGG" id="smam:Mal15_42290"/>
<organism evidence="1 2">
    <name type="scientific">Stieleria maiorica</name>
    <dbReference type="NCBI Taxonomy" id="2795974"/>
    <lineage>
        <taxon>Bacteria</taxon>
        <taxon>Pseudomonadati</taxon>
        <taxon>Planctomycetota</taxon>
        <taxon>Planctomycetia</taxon>
        <taxon>Pirellulales</taxon>
        <taxon>Pirellulaceae</taxon>
        <taxon>Stieleria</taxon>
    </lineage>
</organism>
<dbReference type="Proteomes" id="UP000321353">
    <property type="component" value="Chromosome"/>
</dbReference>
<evidence type="ECO:0000313" key="2">
    <source>
        <dbReference type="Proteomes" id="UP000321353"/>
    </source>
</evidence>
<name>A0A5B9MI39_9BACT</name>
<evidence type="ECO:0008006" key="3">
    <source>
        <dbReference type="Google" id="ProtNLM"/>
    </source>
</evidence>
<sequence length="259" mass="29638">MTVTLFSPLRPSRELHRQTQRALKSHKEGRDHFTEITLTDGRRPCEMTVEYLVTATSPKSAERLGTVYLSQLCDLLSAVTRSPVEFHADPNDAIEERMRLGRRTMTIERKLTEQEWSWITGSLVALRREHPRFLAAASWYRKGLTGKDCLEVFCCYWRVIERIASTYADKSSWAPDERGVRKCVTQLTSDLFGPEDTPELLADEDRVKAVIKLRNDISHGNLPISVDMIEKASDETDALEEAGFLVLERIRQNSLQIDV</sequence>
<keyword evidence="2" id="KW-1185">Reference proteome</keyword>
<evidence type="ECO:0000313" key="1">
    <source>
        <dbReference type="EMBL" id="QEG00160.1"/>
    </source>
</evidence>
<accession>A0A5B9MI39</accession>
<dbReference type="EMBL" id="CP036264">
    <property type="protein sequence ID" value="QEG00160.1"/>
    <property type="molecule type" value="Genomic_DNA"/>
</dbReference>
<protein>
    <recommendedName>
        <fullName evidence="3">Apea-like HEPN domain-containing protein</fullName>
    </recommendedName>
</protein>
<proteinExistence type="predicted"/>
<reference evidence="1 2" key="1">
    <citation type="submission" date="2019-02" db="EMBL/GenBank/DDBJ databases">
        <title>Planctomycetal bacteria perform biofilm scaping via a novel small molecule.</title>
        <authorList>
            <person name="Jeske O."/>
            <person name="Boedeker C."/>
            <person name="Wiegand S."/>
            <person name="Breitling P."/>
            <person name="Kallscheuer N."/>
            <person name="Jogler M."/>
            <person name="Rohde M."/>
            <person name="Petersen J."/>
            <person name="Medema M.H."/>
            <person name="Surup F."/>
            <person name="Jogler C."/>
        </authorList>
    </citation>
    <scope>NUCLEOTIDE SEQUENCE [LARGE SCALE GENOMIC DNA]</scope>
    <source>
        <strain evidence="1 2">Mal15</strain>
    </source>
</reference>
<gene>
    <name evidence="1" type="ORF">Mal15_42290</name>
</gene>